<sequence>MRQFKIAPILSTGFPLDYFGEYKTIKEKSIKCLHDNNFENTLYRNKSKEYLNFFLENPYHVILGQGHRHSLLFILMYTWKPCYKAINCKVFYTFS</sequence>
<dbReference type="Ensembl" id="ENSVURT00010019837.1">
    <property type="protein sequence ID" value="ENSVURP00010017473.1"/>
    <property type="gene ID" value="ENSVURG00010013329.1"/>
</dbReference>
<organism evidence="1 2">
    <name type="scientific">Vombatus ursinus</name>
    <name type="common">Common wombat</name>
    <dbReference type="NCBI Taxonomy" id="29139"/>
    <lineage>
        <taxon>Eukaryota</taxon>
        <taxon>Metazoa</taxon>
        <taxon>Chordata</taxon>
        <taxon>Craniata</taxon>
        <taxon>Vertebrata</taxon>
        <taxon>Euteleostomi</taxon>
        <taxon>Mammalia</taxon>
        <taxon>Metatheria</taxon>
        <taxon>Diprotodontia</taxon>
        <taxon>Vombatidae</taxon>
        <taxon>Vombatus</taxon>
    </lineage>
</organism>
<keyword evidence="2" id="KW-1185">Reference proteome</keyword>
<proteinExistence type="predicted"/>
<dbReference type="STRING" id="29139.ENSVURP00010017473"/>
<reference evidence="1" key="2">
    <citation type="submission" date="2025-08" db="UniProtKB">
        <authorList>
            <consortium name="Ensembl"/>
        </authorList>
    </citation>
    <scope>IDENTIFICATION</scope>
</reference>
<reference evidence="1" key="3">
    <citation type="submission" date="2025-09" db="UniProtKB">
        <authorList>
            <consortium name="Ensembl"/>
        </authorList>
    </citation>
    <scope>IDENTIFICATION</scope>
</reference>
<name>A0A4X2L0H3_VOMUR</name>
<accession>A0A4X2L0H3</accession>
<dbReference type="Proteomes" id="UP000314987">
    <property type="component" value="Unassembled WGS sequence"/>
</dbReference>
<reference evidence="2" key="1">
    <citation type="submission" date="2018-12" db="EMBL/GenBank/DDBJ databases">
        <authorList>
            <person name="Yazar S."/>
        </authorList>
    </citation>
    <scope>NUCLEOTIDE SEQUENCE [LARGE SCALE GENOMIC DNA]</scope>
</reference>
<dbReference type="AlphaFoldDB" id="A0A4X2L0H3"/>
<protein>
    <submittedName>
        <fullName evidence="1">Uncharacterized protein</fullName>
    </submittedName>
</protein>
<evidence type="ECO:0000313" key="2">
    <source>
        <dbReference type="Proteomes" id="UP000314987"/>
    </source>
</evidence>
<evidence type="ECO:0000313" key="1">
    <source>
        <dbReference type="Ensembl" id="ENSVURP00010017473.1"/>
    </source>
</evidence>